<dbReference type="GO" id="GO:0005634">
    <property type="term" value="C:nucleus"/>
    <property type="evidence" value="ECO:0007669"/>
    <property type="project" value="TreeGrafter"/>
</dbReference>
<organism evidence="14 15">
    <name type="scientific">Rhizophagus clarus</name>
    <dbReference type="NCBI Taxonomy" id="94130"/>
    <lineage>
        <taxon>Eukaryota</taxon>
        <taxon>Fungi</taxon>
        <taxon>Fungi incertae sedis</taxon>
        <taxon>Mucoromycota</taxon>
        <taxon>Glomeromycotina</taxon>
        <taxon>Glomeromycetes</taxon>
        <taxon>Glomerales</taxon>
        <taxon>Glomeraceae</taxon>
        <taxon>Rhizophagus</taxon>
    </lineage>
</organism>
<dbReference type="GO" id="GO:0003723">
    <property type="term" value="F:RNA binding"/>
    <property type="evidence" value="ECO:0007669"/>
    <property type="project" value="UniProtKB-KW"/>
</dbReference>
<evidence type="ECO:0000256" key="12">
    <source>
        <dbReference type="ARBA" id="ARBA00048418"/>
    </source>
</evidence>
<evidence type="ECO:0000256" key="4">
    <source>
        <dbReference type="ARBA" id="ARBA00022603"/>
    </source>
</evidence>
<dbReference type="EMBL" id="BLAL01000160">
    <property type="protein sequence ID" value="GES86574.1"/>
    <property type="molecule type" value="Genomic_DNA"/>
</dbReference>
<sequence length="443" mass="52184">MHSQFKNKLLYSRKKMGDEDKNFVFFDPPLWRQRRSFVNEVLKDSKVTSVVDFGCGEGSLLSFLIQPFEESPITQLVGVDINREVVEQAVENCRPWDHDLEFLRLSPLTIDLYQGSIDVADKRFVGFDALVCMEVIEHVDPPVLDKFFDVVLGTYKPKIVIVTTPNVEFNVYFPQLKYGTPEATLRIEDHRFEWTRKEFQEWGNSGAKKYNYSVEYTGVGKLKDGDPAVGNVTQIAIFRDLNPSSKPLLSSFDSYEHIEKIVFPYYNEPDKSYEEILEVIHYYLQFLCNRIIDTTIYKNEQHDPKRIKIEEIWDIHRIRQLCKSKDKLCDILRSSSDFTLLNDEEMIVHKEYHLDSYDHRDKDYDYYDKNYNYYDDYDYYGGDYDYYDDNPDCDEILSNSNYNNDQNWVTTTTNTATTTNGWPDYNGDCDRGWGDEESDNNNK</sequence>
<dbReference type="EC" id="2.1.1.386" evidence="11"/>
<keyword evidence="6" id="KW-0949">S-adenosyl-L-methionine</keyword>
<keyword evidence="10" id="KW-0943">RNA-mediated gene silencing</keyword>
<dbReference type="CDD" id="cd02440">
    <property type="entry name" value="AdoMet_MTases"/>
    <property type="match status" value="1"/>
</dbReference>
<dbReference type="PANTHER" id="PTHR21404:SF3">
    <property type="entry name" value="SMALL RNA 2'-O-METHYLTRANSFERASE"/>
    <property type="match status" value="1"/>
</dbReference>
<protein>
    <recommendedName>
        <fullName evidence="3">Small RNA 2'-O-methyltransferase</fullName>
        <ecNumber evidence="11">2.1.1.386</ecNumber>
    </recommendedName>
</protein>
<comment type="similarity">
    <text evidence="2">Belongs to the methyltransferase superfamily. HEN1 family.</text>
</comment>
<evidence type="ECO:0000256" key="1">
    <source>
        <dbReference type="ARBA" id="ARBA00001946"/>
    </source>
</evidence>
<evidence type="ECO:0000313" key="15">
    <source>
        <dbReference type="Proteomes" id="UP000615446"/>
    </source>
</evidence>
<evidence type="ECO:0000256" key="8">
    <source>
        <dbReference type="ARBA" id="ARBA00022842"/>
    </source>
</evidence>
<dbReference type="Pfam" id="PF08242">
    <property type="entry name" value="Methyltransf_12"/>
    <property type="match status" value="1"/>
</dbReference>
<keyword evidence="9" id="KW-0694">RNA-binding</keyword>
<evidence type="ECO:0000256" key="6">
    <source>
        <dbReference type="ARBA" id="ARBA00022691"/>
    </source>
</evidence>
<reference evidence="14" key="1">
    <citation type="submission" date="2019-10" db="EMBL/GenBank/DDBJ databases">
        <title>Conservation and host-specific expression of non-tandemly repeated heterogenous ribosome RNA gene in arbuscular mycorrhizal fungi.</title>
        <authorList>
            <person name="Maeda T."/>
            <person name="Kobayashi Y."/>
            <person name="Nakagawa T."/>
            <person name="Ezawa T."/>
            <person name="Yamaguchi K."/>
            <person name="Bino T."/>
            <person name="Nishimoto Y."/>
            <person name="Shigenobu S."/>
            <person name="Kawaguchi M."/>
        </authorList>
    </citation>
    <scope>NUCLEOTIDE SEQUENCE</scope>
    <source>
        <strain evidence="14">HR1</strain>
    </source>
</reference>
<dbReference type="GO" id="GO:0090486">
    <property type="term" value="F:small RNA 2'-O-methyltransferase activity"/>
    <property type="evidence" value="ECO:0007669"/>
    <property type="project" value="UniProtKB-EC"/>
</dbReference>
<dbReference type="GO" id="GO:0001510">
    <property type="term" value="P:RNA methylation"/>
    <property type="evidence" value="ECO:0007669"/>
    <property type="project" value="InterPro"/>
</dbReference>
<dbReference type="SUPFAM" id="SSF53335">
    <property type="entry name" value="S-adenosyl-L-methionine-dependent methyltransferases"/>
    <property type="match status" value="1"/>
</dbReference>
<dbReference type="InterPro" id="IPR029063">
    <property type="entry name" value="SAM-dependent_MTases_sf"/>
</dbReference>
<dbReference type="AlphaFoldDB" id="A0A8H3LGB9"/>
<dbReference type="GO" id="GO:0005737">
    <property type="term" value="C:cytoplasm"/>
    <property type="evidence" value="ECO:0007669"/>
    <property type="project" value="TreeGrafter"/>
</dbReference>
<dbReference type="PANTHER" id="PTHR21404">
    <property type="entry name" value="HEN1"/>
    <property type="match status" value="1"/>
</dbReference>
<gene>
    <name evidence="14" type="ORF">RCL2_001362900</name>
</gene>
<evidence type="ECO:0000313" key="14">
    <source>
        <dbReference type="EMBL" id="GES86574.1"/>
    </source>
</evidence>
<keyword evidence="5 14" id="KW-0808">Transferase</keyword>
<evidence type="ECO:0000256" key="11">
    <source>
        <dbReference type="ARBA" id="ARBA00035025"/>
    </source>
</evidence>
<dbReference type="InterPro" id="IPR026610">
    <property type="entry name" value="Hen1"/>
</dbReference>
<name>A0A8H3LGB9_9GLOM</name>
<evidence type="ECO:0000256" key="3">
    <source>
        <dbReference type="ARBA" id="ARBA00021330"/>
    </source>
</evidence>
<proteinExistence type="inferred from homology"/>
<evidence type="ECO:0000256" key="2">
    <source>
        <dbReference type="ARBA" id="ARBA00009026"/>
    </source>
</evidence>
<accession>A0A8H3LGB9</accession>
<keyword evidence="8" id="KW-0460">Magnesium</keyword>
<keyword evidence="7" id="KW-0479">Metal-binding</keyword>
<dbReference type="GO" id="GO:0046872">
    <property type="term" value="F:metal ion binding"/>
    <property type="evidence" value="ECO:0007669"/>
    <property type="project" value="UniProtKB-KW"/>
</dbReference>
<dbReference type="OrthoDB" id="2154311at2759"/>
<comment type="caution">
    <text evidence="14">The sequence shown here is derived from an EMBL/GenBank/DDBJ whole genome shotgun (WGS) entry which is preliminary data.</text>
</comment>
<feature type="domain" description="Methyltransferase type 12" evidence="13">
    <location>
        <begin position="51"/>
        <end position="144"/>
    </location>
</feature>
<evidence type="ECO:0000256" key="9">
    <source>
        <dbReference type="ARBA" id="ARBA00022884"/>
    </source>
</evidence>
<comment type="cofactor">
    <cofactor evidence="1">
        <name>Mg(2+)</name>
        <dbReference type="ChEBI" id="CHEBI:18420"/>
    </cofactor>
</comment>
<dbReference type="InterPro" id="IPR013217">
    <property type="entry name" value="Methyltransf_12"/>
</dbReference>
<evidence type="ECO:0000259" key="13">
    <source>
        <dbReference type="Pfam" id="PF08242"/>
    </source>
</evidence>
<evidence type="ECO:0000256" key="10">
    <source>
        <dbReference type="ARBA" id="ARBA00023158"/>
    </source>
</evidence>
<dbReference type="Proteomes" id="UP000615446">
    <property type="component" value="Unassembled WGS sequence"/>
</dbReference>
<dbReference type="Gene3D" id="3.40.50.150">
    <property type="entry name" value="Vaccinia Virus protein VP39"/>
    <property type="match status" value="1"/>
</dbReference>
<comment type="catalytic activity">
    <reaction evidence="12">
        <text>small RNA 3'-end nucleotide + S-adenosyl-L-methionine = small RNA 3'-end 2'-O-methylnucleotide + S-adenosyl-L-homocysteine + H(+)</text>
        <dbReference type="Rhea" id="RHEA:37887"/>
        <dbReference type="Rhea" id="RHEA-COMP:10415"/>
        <dbReference type="Rhea" id="RHEA-COMP:10416"/>
        <dbReference type="ChEBI" id="CHEBI:15378"/>
        <dbReference type="ChEBI" id="CHEBI:57856"/>
        <dbReference type="ChEBI" id="CHEBI:59789"/>
        <dbReference type="ChEBI" id="CHEBI:74896"/>
        <dbReference type="ChEBI" id="CHEBI:74898"/>
        <dbReference type="EC" id="2.1.1.386"/>
    </reaction>
</comment>
<evidence type="ECO:0000256" key="7">
    <source>
        <dbReference type="ARBA" id="ARBA00022723"/>
    </source>
</evidence>
<dbReference type="GO" id="GO:0030422">
    <property type="term" value="P:siRNA processing"/>
    <property type="evidence" value="ECO:0007669"/>
    <property type="project" value="TreeGrafter"/>
</dbReference>
<keyword evidence="4 14" id="KW-0489">Methyltransferase</keyword>
<evidence type="ECO:0000256" key="5">
    <source>
        <dbReference type="ARBA" id="ARBA00022679"/>
    </source>
</evidence>